<sequence length="312" mass="35062">MEEYTSLNIPSRCSNTIEKSFMEFQEIGMSAIDPSSAWQFDFDFEQSKLQINYVHPKNVSTEFQQNTTDEILVGESLPGSIMEPTSDLHLGTVSWNIDYNSENSSDRLGILSLSQFDLFPSKQKTALQKETWLDDISAKESETKCENLEQRNKEIENIAMLGFTSRITAPTKFPRIEDSFIETQAIVYSALDSIVQFQTDFHAEQSNLPFHFIDPKSVSTELLQESTDEKLFGESALRWNIGTASDITFGTDSRNINYISESSSDEFGSLSFSQTILGAEGGSPELRLALHFGRLTGATCTGRVPKPYKRCN</sequence>
<accession>A0A8X6GQU8</accession>
<keyword evidence="2" id="KW-1185">Reference proteome</keyword>
<name>A0A8X6GQU8_TRICU</name>
<dbReference type="OrthoDB" id="10510489at2759"/>
<dbReference type="Proteomes" id="UP000887116">
    <property type="component" value="Unassembled WGS sequence"/>
</dbReference>
<proteinExistence type="predicted"/>
<evidence type="ECO:0000313" key="2">
    <source>
        <dbReference type="Proteomes" id="UP000887116"/>
    </source>
</evidence>
<protein>
    <submittedName>
        <fullName evidence="1">Uncharacterized protein</fullName>
    </submittedName>
</protein>
<dbReference type="AlphaFoldDB" id="A0A8X6GQU8"/>
<reference evidence="1" key="1">
    <citation type="submission" date="2020-07" db="EMBL/GenBank/DDBJ databases">
        <title>Multicomponent nature underlies the extraordinary mechanical properties of spider dragline silk.</title>
        <authorList>
            <person name="Kono N."/>
            <person name="Nakamura H."/>
            <person name="Mori M."/>
            <person name="Yoshida Y."/>
            <person name="Ohtoshi R."/>
            <person name="Malay A.D."/>
            <person name="Moran D.A.P."/>
            <person name="Tomita M."/>
            <person name="Numata K."/>
            <person name="Arakawa K."/>
        </authorList>
    </citation>
    <scope>NUCLEOTIDE SEQUENCE</scope>
</reference>
<organism evidence="1 2">
    <name type="scientific">Trichonephila clavata</name>
    <name type="common">Joro spider</name>
    <name type="synonym">Nephila clavata</name>
    <dbReference type="NCBI Taxonomy" id="2740835"/>
    <lineage>
        <taxon>Eukaryota</taxon>
        <taxon>Metazoa</taxon>
        <taxon>Ecdysozoa</taxon>
        <taxon>Arthropoda</taxon>
        <taxon>Chelicerata</taxon>
        <taxon>Arachnida</taxon>
        <taxon>Araneae</taxon>
        <taxon>Araneomorphae</taxon>
        <taxon>Entelegynae</taxon>
        <taxon>Araneoidea</taxon>
        <taxon>Nephilidae</taxon>
        <taxon>Trichonephila</taxon>
    </lineage>
</organism>
<evidence type="ECO:0000313" key="1">
    <source>
        <dbReference type="EMBL" id="GFQ87703.1"/>
    </source>
</evidence>
<dbReference type="EMBL" id="BMAO01013296">
    <property type="protein sequence ID" value="GFQ87703.1"/>
    <property type="molecule type" value="Genomic_DNA"/>
</dbReference>
<gene>
    <name evidence="1" type="ORF">TNCT_623981</name>
</gene>
<comment type="caution">
    <text evidence="1">The sequence shown here is derived from an EMBL/GenBank/DDBJ whole genome shotgun (WGS) entry which is preliminary data.</text>
</comment>